<keyword evidence="6" id="KW-1185">Reference proteome</keyword>
<accession>A0A3P6TPK4</accession>
<dbReference type="SMART" id="SM00109">
    <property type="entry name" value="C1"/>
    <property type="match status" value="1"/>
</dbReference>
<proteinExistence type="predicted"/>
<protein>
    <recommendedName>
        <fullName evidence="4">Phorbol-ester/DAG-type domain-containing protein</fullName>
    </recommendedName>
</protein>
<dbReference type="AlphaFoldDB" id="A0A3P6TPK4"/>
<keyword evidence="1" id="KW-0479">Metal-binding</keyword>
<dbReference type="EMBL" id="UYRX01000929">
    <property type="protein sequence ID" value="VDK87197.1"/>
    <property type="molecule type" value="Genomic_DNA"/>
</dbReference>
<keyword evidence="2" id="KW-0862">Zinc</keyword>
<dbReference type="PANTHER" id="PTHR21119:SF5">
    <property type="entry name" value="C2 DOMAIN-CONTAINING PROTEIN"/>
    <property type="match status" value="1"/>
</dbReference>
<feature type="compositionally biased region" description="Basic residues" evidence="3">
    <location>
        <begin position="26"/>
        <end position="36"/>
    </location>
</feature>
<dbReference type="GO" id="GO:0046872">
    <property type="term" value="F:metal ion binding"/>
    <property type="evidence" value="ECO:0007669"/>
    <property type="project" value="UniProtKB-KW"/>
</dbReference>
<feature type="compositionally biased region" description="Basic and acidic residues" evidence="3">
    <location>
        <begin position="57"/>
        <end position="83"/>
    </location>
</feature>
<evidence type="ECO:0000256" key="2">
    <source>
        <dbReference type="ARBA" id="ARBA00022833"/>
    </source>
</evidence>
<sequence length="219" mass="25235">QCKTRNEEKGAKKRDRSFFSELRERLSRRRRSKRRAKSCDLATGEMEESVSLPPSRDVSRTRFSEKSRSRYDSESCGGKSERSTKSLYRHSTLLLEIHENGQKRCYLIPPTLLDEPGATKLLRQGKKLHIYNDHTFAAVKCRSGTNCDVCSQRIGGSGFTKQAYQCRDCQTVCHKPCYYKTQSYCTASNVSKLNIMKDVDWEYLLANKQMNEFISEDGI</sequence>
<dbReference type="Proteomes" id="UP000277928">
    <property type="component" value="Unassembled WGS sequence"/>
</dbReference>
<organism evidence="5 6">
    <name type="scientific">Litomosoides sigmodontis</name>
    <name type="common">Filarial nematode worm</name>
    <dbReference type="NCBI Taxonomy" id="42156"/>
    <lineage>
        <taxon>Eukaryota</taxon>
        <taxon>Metazoa</taxon>
        <taxon>Ecdysozoa</taxon>
        <taxon>Nematoda</taxon>
        <taxon>Chromadorea</taxon>
        <taxon>Rhabditida</taxon>
        <taxon>Spirurina</taxon>
        <taxon>Spiruromorpha</taxon>
        <taxon>Filarioidea</taxon>
        <taxon>Onchocercidae</taxon>
        <taxon>Litomosoides</taxon>
    </lineage>
</organism>
<evidence type="ECO:0000313" key="6">
    <source>
        <dbReference type="Proteomes" id="UP000277928"/>
    </source>
</evidence>
<dbReference type="Gene3D" id="3.30.60.20">
    <property type="match status" value="1"/>
</dbReference>
<dbReference type="STRING" id="42156.A0A3P6TPK4"/>
<evidence type="ECO:0000256" key="3">
    <source>
        <dbReference type="SAM" id="MobiDB-lite"/>
    </source>
</evidence>
<name>A0A3P6TPK4_LITSI</name>
<evidence type="ECO:0000256" key="1">
    <source>
        <dbReference type="ARBA" id="ARBA00022723"/>
    </source>
</evidence>
<reference evidence="5 6" key="1">
    <citation type="submission" date="2018-08" db="EMBL/GenBank/DDBJ databases">
        <authorList>
            <person name="Laetsch R D."/>
            <person name="Stevens L."/>
            <person name="Kumar S."/>
            <person name="Blaxter L. M."/>
        </authorList>
    </citation>
    <scope>NUCLEOTIDE SEQUENCE [LARGE SCALE GENOMIC DNA]</scope>
</reference>
<dbReference type="InterPro" id="IPR046349">
    <property type="entry name" value="C1-like_sf"/>
</dbReference>
<feature type="region of interest" description="Disordered" evidence="3">
    <location>
        <begin position="25"/>
        <end position="83"/>
    </location>
</feature>
<dbReference type="PROSITE" id="PS50081">
    <property type="entry name" value="ZF_DAG_PE_2"/>
    <property type="match status" value="1"/>
</dbReference>
<feature type="domain" description="Phorbol-ester/DAG-type" evidence="4">
    <location>
        <begin position="133"/>
        <end position="185"/>
    </location>
</feature>
<dbReference type="InterPro" id="IPR039934">
    <property type="entry name" value="C2CD2/C2CD2L"/>
</dbReference>
<dbReference type="InterPro" id="IPR002219">
    <property type="entry name" value="PKC_DAG/PE"/>
</dbReference>
<evidence type="ECO:0000313" key="5">
    <source>
        <dbReference type="EMBL" id="VDK87197.1"/>
    </source>
</evidence>
<dbReference type="Pfam" id="PF00130">
    <property type="entry name" value="C1_1"/>
    <property type="match status" value="1"/>
</dbReference>
<feature type="non-terminal residue" evidence="5">
    <location>
        <position position="1"/>
    </location>
</feature>
<dbReference type="OMA" id="YDSESCG"/>
<dbReference type="SUPFAM" id="SSF57889">
    <property type="entry name" value="Cysteine-rich domain"/>
    <property type="match status" value="1"/>
</dbReference>
<evidence type="ECO:0000259" key="4">
    <source>
        <dbReference type="PROSITE" id="PS50081"/>
    </source>
</evidence>
<dbReference type="OrthoDB" id="5800673at2759"/>
<gene>
    <name evidence="5" type="ORF">NLS_LOCUS8029</name>
</gene>
<dbReference type="PANTHER" id="PTHR21119">
    <property type="entry name" value="C2 DOMAIN-CONTAINING PROTEIN"/>
    <property type="match status" value="1"/>
</dbReference>
<feature type="region of interest" description="Disordered" evidence="3">
    <location>
        <begin position="1"/>
        <end position="20"/>
    </location>
</feature>